<organism evidence="1">
    <name type="scientific">marine sediment metagenome</name>
    <dbReference type="NCBI Taxonomy" id="412755"/>
    <lineage>
        <taxon>unclassified sequences</taxon>
        <taxon>metagenomes</taxon>
        <taxon>ecological metagenomes</taxon>
    </lineage>
</organism>
<dbReference type="AlphaFoldDB" id="A0A0F9EWB9"/>
<name>A0A0F9EWB9_9ZZZZ</name>
<dbReference type="EMBL" id="LAZR01023490">
    <property type="protein sequence ID" value="KKL78334.1"/>
    <property type="molecule type" value="Genomic_DNA"/>
</dbReference>
<protein>
    <submittedName>
        <fullName evidence="1">Uncharacterized protein</fullName>
    </submittedName>
</protein>
<evidence type="ECO:0000313" key="1">
    <source>
        <dbReference type="EMBL" id="KKL78334.1"/>
    </source>
</evidence>
<sequence>MKRADVPEDEVIAACRAFHAGCGETPDVALAARYPAKVVLAKMKQLEEQGKLDYGVSLRTAWPTADEAD</sequence>
<reference evidence="1" key="1">
    <citation type="journal article" date="2015" name="Nature">
        <title>Complex archaea that bridge the gap between prokaryotes and eukaryotes.</title>
        <authorList>
            <person name="Spang A."/>
            <person name="Saw J.H."/>
            <person name="Jorgensen S.L."/>
            <person name="Zaremba-Niedzwiedzka K."/>
            <person name="Martijn J."/>
            <person name="Lind A.E."/>
            <person name="van Eijk R."/>
            <person name="Schleper C."/>
            <person name="Guy L."/>
            <person name="Ettema T.J."/>
        </authorList>
    </citation>
    <scope>NUCLEOTIDE SEQUENCE</scope>
</reference>
<comment type="caution">
    <text evidence="1">The sequence shown here is derived from an EMBL/GenBank/DDBJ whole genome shotgun (WGS) entry which is preliminary data.</text>
</comment>
<gene>
    <name evidence="1" type="ORF">LCGC14_2025870</name>
</gene>
<proteinExistence type="predicted"/>
<accession>A0A0F9EWB9</accession>